<sequence length="143" mass="17142">MLSSYWLFYYPSLHLLSLLSSSFIEEEHQLWYLFIQTFLILALRDICVQLSSNKRNIILMLITITFIFRLLRSWNQTGNKWLTQPDIGDYLNSSDNRQLLFIVHFFSLLLFVLMQTYMCKQRLLSLIISSLLSSIILFYRWTP</sequence>
<dbReference type="InterPro" id="IPR039527">
    <property type="entry name" value="PIGG/GPI7"/>
</dbReference>
<evidence type="ECO:0000313" key="4">
    <source>
        <dbReference type="EMBL" id="CAF4404447.1"/>
    </source>
</evidence>
<feature type="transmembrane region" description="Helical" evidence="1">
    <location>
        <begin position="99"/>
        <end position="116"/>
    </location>
</feature>
<name>A0A8S2G235_9BILA</name>
<dbReference type="EMBL" id="CAJOBA010073441">
    <property type="protein sequence ID" value="CAF4404447.1"/>
    <property type="molecule type" value="Genomic_DNA"/>
</dbReference>
<evidence type="ECO:0000256" key="1">
    <source>
        <dbReference type="SAM" id="Phobius"/>
    </source>
</evidence>
<keyword evidence="1" id="KW-0812">Transmembrane</keyword>
<dbReference type="PANTHER" id="PTHR23072:SF0">
    <property type="entry name" value="GPI ETHANOLAMINE PHOSPHATE TRANSFERASE 2"/>
    <property type="match status" value="1"/>
</dbReference>
<gene>
    <name evidence="3" type="ORF">OVA965_LOCUS41895</name>
    <name evidence="4" type="ORF">TMI583_LOCUS43664</name>
</gene>
<feature type="non-terminal residue" evidence="3">
    <location>
        <position position="1"/>
    </location>
</feature>
<dbReference type="GO" id="GO:0051267">
    <property type="term" value="F:CP2 mannose-ethanolamine phosphotransferase activity"/>
    <property type="evidence" value="ECO:0007669"/>
    <property type="project" value="TreeGrafter"/>
</dbReference>
<dbReference type="GO" id="GO:0005789">
    <property type="term" value="C:endoplasmic reticulum membrane"/>
    <property type="evidence" value="ECO:0007669"/>
    <property type="project" value="TreeGrafter"/>
</dbReference>
<organism evidence="3 5">
    <name type="scientific">Didymodactylos carnosus</name>
    <dbReference type="NCBI Taxonomy" id="1234261"/>
    <lineage>
        <taxon>Eukaryota</taxon>
        <taxon>Metazoa</taxon>
        <taxon>Spiralia</taxon>
        <taxon>Gnathifera</taxon>
        <taxon>Rotifera</taxon>
        <taxon>Eurotatoria</taxon>
        <taxon>Bdelloidea</taxon>
        <taxon>Philodinida</taxon>
        <taxon>Philodinidae</taxon>
        <taxon>Didymodactylos</taxon>
    </lineage>
</organism>
<reference evidence="3" key="1">
    <citation type="submission" date="2021-02" db="EMBL/GenBank/DDBJ databases">
        <authorList>
            <person name="Nowell W R."/>
        </authorList>
    </citation>
    <scope>NUCLEOTIDE SEQUENCE</scope>
</reference>
<evidence type="ECO:0000313" key="3">
    <source>
        <dbReference type="EMBL" id="CAF1597521.1"/>
    </source>
</evidence>
<dbReference type="InterPro" id="IPR045687">
    <property type="entry name" value="PIGG/GPI7_C"/>
</dbReference>
<feature type="transmembrane region" description="Helical" evidence="1">
    <location>
        <begin position="57"/>
        <end position="74"/>
    </location>
</feature>
<keyword evidence="1" id="KW-0472">Membrane</keyword>
<accession>A0A8S2G235</accession>
<dbReference type="PANTHER" id="PTHR23072">
    <property type="entry name" value="PHOSPHATIDYLINOSITOL GLYCAN-RELATED"/>
    <property type="match status" value="1"/>
</dbReference>
<dbReference type="GO" id="GO:0006506">
    <property type="term" value="P:GPI anchor biosynthetic process"/>
    <property type="evidence" value="ECO:0007669"/>
    <property type="project" value="InterPro"/>
</dbReference>
<feature type="transmembrane region" description="Helical" evidence="1">
    <location>
        <begin position="123"/>
        <end position="141"/>
    </location>
</feature>
<dbReference type="AlphaFoldDB" id="A0A8S2G235"/>
<evidence type="ECO:0000259" key="2">
    <source>
        <dbReference type="Pfam" id="PF19316"/>
    </source>
</evidence>
<comment type="caution">
    <text evidence="3">The sequence shown here is derived from an EMBL/GenBank/DDBJ whole genome shotgun (WGS) entry which is preliminary data.</text>
</comment>
<dbReference type="EMBL" id="CAJNOK010049764">
    <property type="protein sequence ID" value="CAF1597521.1"/>
    <property type="molecule type" value="Genomic_DNA"/>
</dbReference>
<dbReference type="Pfam" id="PF19316">
    <property type="entry name" value="PIGO_PIGG"/>
    <property type="match status" value="1"/>
</dbReference>
<dbReference type="Proteomes" id="UP000682733">
    <property type="component" value="Unassembled WGS sequence"/>
</dbReference>
<proteinExistence type="predicted"/>
<keyword evidence="1" id="KW-1133">Transmembrane helix</keyword>
<dbReference type="Proteomes" id="UP000677228">
    <property type="component" value="Unassembled WGS sequence"/>
</dbReference>
<feature type="domain" description="GPI ethanolamine phosphate transferase 2 C-terminal" evidence="2">
    <location>
        <begin position="11"/>
        <end position="138"/>
    </location>
</feature>
<feature type="transmembrane region" description="Helical" evidence="1">
    <location>
        <begin position="30"/>
        <end position="50"/>
    </location>
</feature>
<evidence type="ECO:0000313" key="5">
    <source>
        <dbReference type="Proteomes" id="UP000677228"/>
    </source>
</evidence>
<protein>
    <recommendedName>
        <fullName evidence="2">GPI ethanolamine phosphate transferase 2 C-terminal domain-containing protein</fullName>
    </recommendedName>
</protein>